<dbReference type="GO" id="GO:0005886">
    <property type="term" value="C:plasma membrane"/>
    <property type="evidence" value="ECO:0007669"/>
    <property type="project" value="UniProtKB-SubCell"/>
</dbReference>
<dbReference type="InterPro" id="IPR004358">
    <property type="entry name" value="Sig_transdc_His_kin-like_C"/>
</dbReference>
<proteinExistence type="predicted"/>
<dbReference type="EC" id="2.7.13.3" evidence="3"/>
<feature type="compositionally biased region" description="Basic and acidic residues" evidence="11">
    <location>
        <begin position="494"/>
        <end position="514"/>
    </location>
</feature>
<dbReference type="PRINTS" id="PR00344">
    <property type="entry name" value="BCTRLSENSOR"/>
</dbReference>
<dbReference type="InterPro" id="IPR003661">
    <property type="entry name" value="HisK_dim/P_dom"/>
</dbReference>
<dbReference type="SMART" id="SM00387">
    <property type="entry name" value="HATPase_c"/>
    <property type="match status" value="1"/>
</dbReference>
<keyword evidence="9" id="KW-0902">Two-component regulatory system</keyword>
<evidence type="ECO:0000256" key="9">
    <source>
        <dbReference type="ARBA" id="ARBA00023012"/>
    </source>
</evidence>
<keyword evidence="8 12" id="KW-1133">Transmembrane helix</keyword>
<dbReference type="InterPro" id="IPR036097">
    <property type="entry name" value="HisK_dim/P_sf"/>
</dbReference>
<evidence type="ECO:0000256" key="12">
    <source>
        <dbReference type="SAM" id="Phobius"/>
    </source>
</evidence>
<dbReference type="SUPFAM" id="SSF55874">
    <property type="entry name" value="ATPase domain of HSP90 chaperone/DNA topoisomerase II/histidine kinase"/>
    <property type="match status" value="1"/>
</dbReference>
<evidence type="ECO:0000256" key="1">
    <source>
        <dbReference type="ARBA" id="ARBA00000085"/>
    </source>
</evidence>
<evidence type="ECO:0000256" key="7">
    <source>
        <dbReference type="ARBA" id="ARBA00022777"/>
    </source>
</evidence>
<dbReference type="SUPFAM" id="SSF47384">
    <property type="entry name" value="Homodimeric domain of signal transducing histidine kinase"/>
    <property type="match status" value="1"/>
</dbReference>
<keyword evidence="10 12" id="KW-0472">Membrane</keyword>
<protein>
    <recommendedName>
        <fullName evidence="3">histidine kinase</fullName>
        <ecNumber evidence="3">2.7.13.3</ecNumber>
    </recommendedName>
</protein>
<feature type="transmembrane region" description="Helical" evidence="12">
    <location>
        <begin position="229"/>
        <end position="253"/>
    </location>
</feature>
<evidence type="ECO:0000313" key="15">
    <source>
        <dbReference type="Proteomes" id="UP000270616"/>
    </source>
</evidence>
<dbReference type="AlphaFoldDB" id="A0A3N3ZRZ8"/>
<dbReference type="Pfam" id="PF02518">
    <property type="entry name" value="HATPase_c"/>
    <property type="match status" value="1"/>
</dbReference>
<dbReference type="FunFam" id="1.10.287.130:FF:000001">
    <property type="entry name" value="Two-component sensor histidine kinase"/>
    <property type="match status" value="1"/>
</dbReference>
<comment type="catalytic activity">
    <reaction evidence="1">
        <text>ATP + protein L-histidine = ADP + protein N-phospho-L-histidine.</text>
        <dbReference type="EC" id="2.7.13.3"/>
    </reaction>
</comment>
<comment type="subcellular location">
    <subcellularLocation>
        <location evidence="2">Cell membrane</location>
    </subcellularLocation>
</comment>
<dbReference type="OrthoDB" id="9786919at2"/>
<dbReference type="Gene3D" id="6.10.340.10">
    <property type="match status" value="1"/>
</dbReference>
<evidence type="ECO:0000256" key="2">
    <source>
        <dbReference type="ARBA" id="ARBA00004236"/>
    </source>
</evidence>
<dbReference type="GO" id="GO:0000155">
    <property type="term" value="F:phosphorelay sensor kinase activity"/>
    <property type="evidence" value="ECO:0007669"/>
    <property type="project" value="InterPro"/>
</dbReference>
<dbReference type="Gene3D" id="1.10.287.130">
    <property type="match status" value="1"/>
</dbReference>
<dbReference type="Proteomes" id="UP000270616">
    <property type="component" value="Unassembled WGS sequence"/>
</dbReference>
<keyword evidence="4" id="KW-0597">Phosphoprotein</keyword>
<dbReference type="InterPro" id="IPR050428">
    <property type="entry name" value="TCS_sensor_his_kinase"/>
</dbReference>
<keyword evidence="15" id="KW-1185">Reference proteome</keyword>
<dbReference type="InterPro" id="IPR005467">
    <property type="entry name" value="His_kinase_dom"/>
</dbReference>
<keyword evidence="5" id="KW-0808">Transferase</keyword>
<dbReference type="PROSITE" id="PS50109">
    <property type="entry name" value="HIS_KIN"/>
    <property type="match status" value="1"/>
</dbReference>
<dbReference type="InterPro" id="IPR003594">
    <property type="entry name" value="HATPase_dom"/>
</dbReference>
<dbReference type="InterPro" id="IPR036890">
    <property type="entry name" value="HATPase_C_sf"/>
</dbReference>
<feature type="domain" description="Histidine kinase" evidence="13">
    <location>
        <begin position="332"/>
        <end position="567"/>
    </location>
</feature>
<evidence type="ECO:0000256" key="5">
    <source>
        <dbReference type="ARBA" id="ARBA00022679"/>
    </source>
</evidence>
<evidence type="ECO:0000259" key="13">
    <source>
        <dbReference type="PROSITE" id="PS50109"/>
    </source>
</evidence>
<dbReference type="PANTHER" id="PTHR45436:SF5">
    <property type="entry name" value="SENSOR HISTIDINE KINASE TRCS"/>
    <property type="match status" value="1"/>
</dbReference>
<sequence>MSQRLPFRRTLAFRTVAGVVLLLAAVLTVTGLAITATAERTLDSQLDDSVRQAMARSAAFTGGDPALAEQPAAGPSPGASPMPTPGSTSTAQPEESGGDSAHWDRDPLETPGQPVGVVSVVVENGKVQRATCLSDEGSAEELSDADIELLTTAGIVNDVSAATPEEIEHAPLKDIELSRGDYRVGVAGPLSQAGAPAAPTQDTDSGTAESQRYVITGLPSQQVDHTRDVLLATILGGSAAALLVTALLGFWWIRRSLRPLAKVSESAADVAALPLESGEVPVRDHLVRGDLAQPGTEIGDVGYALNLLLTNIDDALQQRNASEAQLRQFVADASHELRTPLASVRGYADMLRLSEQLSPQGRASLDRLLAQAQRMGGLVEDLLLLARLDAGRAPECKQVDLGEIVAEAVMDASAAGADHRWDLDVPPEPVTVSGDSRQLAQVVANLLSNARKHTPAGTRVTVTLESAGPQAILHVDDDGPGVAAELQEHLFDRFARGDQARTHAPSGDETREGTGEDSTDSAVEGSTGLGLAIVRTVVQAHGGEATVISPRPGSRRGARFTVRLPLA</sequence>
<reference evidence="14 15" key="1">
    <citation type="submission" date="2018-10" db="EMBL/GenBank/DDBJ databases">
        <title>Kocuria sp. M5W7-7, whole genome shotgun sequence.</title>
        <authorList>
            <person name="Tuo L."/>
        </authorList>
    </citation>
    <scope>NUCLEOTIDE SEQUENCE [LARGE SCALE GENOMIC DNA]</scope>
    <source>
        <strain evidence="14 15">M5W7-7</strain>
    </source>
</reference>
<evidence type="ECO:0000256" key="6">
    <source>
        <dbReference type="ARBA" id="ARBA00022692"/>
    </source>
</evidence>
<dbReference type="RefSeq" id="WP_123825908.1">
    <property type="nucleotide sequence ID" value="NZ_RKMF01000013.1"/>
</dbReference>
<evidence type="ECO:0000256" key="3">
    <source>
        <dbReference type="ARBA" id="ARBA00012438"/>
    </source>
</evidence>
<evidence type="ECO:0000256" key="11">
    <source>
        <dbReference type="SAM" id="MobiDB-lite"/>
    </source>
</evidence>
<dbReference type="PANTHER" id="PTHR45436">
    <property type="entry name" value="SENSOR HISTIDINE KINASE YKOH"/>
    <property type="match status" value="1"/>
</dbReference>
<dbReference type="Pfam" id="PF00512">
    <property type="entry name" value="HisKA"/>
    <property type="match status" value="1"/>
</dbReference>
<feature type="region of interest" description="Disordered" evidence="11">
    <location>
        <begin position="56"/>
        <end position="114"/>
    </location>
</feature>
<organism evidence="14 15">
    <name type="scientific">Kocuria soli</name>
    <dbReference type="NCBI Taxonomy" id="2485125"/>
    <lineage>
        <taxon>Bacteria</taxon>
        <taxon>Bacillati</taxon>
        <taxon>Actinomycetota</taxon>
        <taxon>Actinomycetes</taxon>
        <taxon>Micrococcales</taxon>
        <taxon>Micrococcaceae</taxon>
        <taxon>Kocuria</taxon>
    </lineage>
</organism>
<evidence type="ECO:0000256" key="8">
    <source>
        <dbReference type="ARBA" id="ARBA00022989"/>
    </source>
</evidence>
<evidence type="ECO:0000256" key="4">
    <source>
        <dbReference type="ARBA" id="ARBA00022553"/>
    </source>
</evidence>
<dbReference type="Gene3D" id="3.30.565.10">
    <property type="entry name" value="Histidine kinase-like ATPase, C-terminal domain"/>
    <property type="match status" value="1"/>
</dbReference>
<accession>A0A3N3ZRZ8</accession>
<feature type="region of interest" description="Disordered" evidence="11">
    <location>
        <begin position="494"/>
        <end position="525"/>
    </location>
</feature>
<keyword evidence="6 12" id="KW-0812">Transmembrane</keyword>
<keyword evidence="7 14" id="KW-0418">Kinase</keyword>
<dbReference type="CDD" id="cd00082">
    <property type="entry name" value="HisKA"/>
    <property type="match status" value="1"/>
</dbReference>
<dbReference type="CDD" id="cd00075">
    <property type="entry name" value="HATPase"/>
    <property type="match status" value="1"/>
</dbReference>
<dbReference type="EMBL" id="RKMF01000013">
    <property type="protein sequence ID" value="ROZ62356.1"/>
    <property type="molecule type" value="Genomic_DNA"/>
</dbReference>
<evidence type="ECO:0000313" key="14">
    <source>
        <dbReference type="EMBL" id="ROZ62356.1"/>
    </source>
</evidence>
<name>A0A3N3ZRZ8_9MICC</name>
<gene>
    <name evidence="14" type="ORF">EDL96_10600</name>
</gene>
<dbReference type="SMART" id="SM00388">
    <property type="entry name" value="HisKA"/>
    <property type="match status" value="1"/>
</dbReference>
<evidence type="ECO:0000256" key="10">
    <source>
        <dbReference type="ARBA" id="ARBA00023136"/>
    </source>
</evidence>
<comment type="caution">
    <text evidence="14">The sequence shown here is derived from an EMBL/GenBank/DDBJ whole genome shotgun (WGS) entry which is preliminary data.</text>
</comment>